<protein>
    <recommendedName>
        <fullName evidence="4">DUF2256 and DUF3253 domain-containing protein</fullName>
    </recommendedName>
</protein>
<dbReference type="PANTHER" id="PTHR37463:SF1">
    <property type="entry name" value="DUF2256 DOMAIN-CONTAINING PROTEIN"/>
    <property type="match status" value="1"/>
</dbReference>
<keyword evidence="3" id="KW-1185">Reference proteome</keyword>
<feature type="region of interest" description="Disordered" evidence="1">
    <location>
        <begin position="84"/>
        <end position="106"/>
    </location>
</feature>
<dbReference type="InterPro" id="IPR017136">
    <property type="entry name" value="UCP037205"/>
</dbReference>
<accession>A0AAW2ZQ20</accession>
<evidence type="ECO:0000313" key="3">
    <source>
        <dbReference type="Proteomes" id="UP001431209"/>
    </source>
</evidence>
<gene>
    <name evidence="2" type="ORF">AKO1_004017</name>
</gene>
<evidence type="ECO:0000313" key="2">
    <source>
        <dbReference type="EMBL" id="KAL0491533.1"/>
    </source>
</evidence>
<dbReference type="EMBL" id="JAOPGA020001810">
    <property type="protein sequence ID" value="KAL0491533.1"/>
    <property type="molecule type" value="Genomic_DNA"/>
</dbReference>
<name>A0AAW2ZQ20_9EUKA</name>
<reference evidence="2 3" key="1">
    <citation type="submission" date="2024-03" db="EMBL/GenBank/DDBJ databases">
        <title>The Acrasis kona genome and developmental transcriptomes reveal deep origins of eukaryotic multicellular pathways.</title>
        <authorList>
            <person name="Sheikh S."/>
            <person name="Fu C.-J."/>
            <person name="Brown M.W."/>
            <person name="Baldauf S.L."/>
        </authorList>
    </citation>
    <scope>NUCLEOTIDE SEQUENCE [LARGE SCALE GENOMIC DNA]</scope>
    <source>
        <strain evidence="2 3">ATCC MYA-3509</strain>
    </source>
</reference>
<feature type="non-terminal residue" evidence="2">
    <location>
        <position position="1"/>
    </location>
</feature>
<sequence>ILSKICVRCGRQITWRKKWERNWDTIKYCSEKCKKNRLDSLDEQLENYIMNSLQQRSDLMRTGRGQELRALTGRVDNVMVTSDEVEQAHSQKENELPQPEKQTDKISLYERTRQAARRLTDQGSVRITNSKGQNADPSFIKGTMFIKLPE</sequence>
<dbReference type="Pfam" id="PF10013">
    <property type="entry name" value="DUF2256"/>
    <property type="match status" value="1"/>
</dbReference>
<dbReference type="PANTHER" id="PTHR37463">
    <property type="entry name" value="GSL3115 PROTEIN"/>
    <property type="match status" value="1"/>
</dbReference>
<organism evidence="2 3">
    <name type="scientific">Acrasis kona</name>
    <dbReference type="NCBI Taxonomy" id="1008807"/>
    <lineage>
        <taxon>Eukaryota</taxon>
        <taxon>Discoba</taxon>
        <taxon>Heterolobosea</taxon>
        <taxon>Tetramitia</taxon>
        <taxon>Eutetramitia</taxon>
        <taxon>Acrasidae</taxon>
        <taxon>Acrasis</taxon>
    </lineage>
</organism>
<feature type="compositionally biased region" description="Basic and acidic residues" evidence="1">
    <location>
        <begin position="86"/>
        <end position="95"/>
    </location>
</feature>
<evidence type="ECO:0000256" key="1">
    <source>
        <dbReference type="SAM" id="MobiDB-lite"/>
    </source>
</evidence>
<proteinExistence type="predicted"/>
<evidence type="ECO:0008006" key="4">
    <source>
        <dbReference type="Google" id="ProtNLM"/>
    </source>
</evidence>
<dbReference type="Proteomes" id="UP001431209">
    <property type="component" value="Unassembled WGS sequence"/>
</dbReference>
<dbReference type="AlphaFoldDB" id="A0AAW2ZQ20"/>
<comment type="caution">
    <text evidence="2">The sequence shown here is derived from an EMBL/GenBank/DDBJ whole genome shotgun (WGS) entry which is preliminary data.</text>
</comment>